<dbReference type="OrthoDB" id="674604at2759"/>
<feature type="signal peptide" evidence="1">
    <location>
        <begin position="1"/>
        <end position="17"/>
    </location>
</feature>
<dbReference type="GO" id="GO:0003824">
    <property type="term" value="F:catalytic activity"/>
    <property type="evidence" value="ECO:0007669"/>
    <property type="project" value="InterPro"/>
</dbReference>
<keyword evidence="1" id="KW-0732">Signal</keyword>
<dbReference type="AlphaFoldDB" id="A0A9P9JRE6"/>
<dbReference type="PANTHER" id="PTHR46082">
    <property type="entry name" value="ATP/GTP-BINDING PROTEIN-RELATED"/>
    <property type="match status" value="1"/>
</dbReference>
<keyword evidence="3" id="KW-1185">Reference proteome</keyword>
<feature type="chain" id="PRO_5040501880" evidence="1">
    <location>
        <begin position="18"/>
        <end position="121"/>
    </location>
</feature>
<dbReference type="SUPFAM" id="SSF53167">
    <property type="entry name" value="Purine and uridine phosphorylases"/>
    <property type="match status" value="1"/>
</dbReference>
<reference evidence="2" key="1">
    <citation type="journal article" date="2021" name="Nat. Commun.">
        <title>Genetic determinants of endophytism in the Arabidopsis root mycobiome.</title>
        <authorList>
            <person name="Mesny F."/>
            <person name="Miyauchi S."/>
            <person name="Thiergart T."/>
            <person name="Pickel B."/>
            <person name="Atanasova L."/>
            <person name="Karlsson M."/>
            <person name="Huettel B."/>
            <person name="Barry K.W."/>
            <person name="Haridas S."/>
            <person name="Chen C."/>
            <person name="Bauer D."/>
            <person name="Andreopoulos W."/>
            <person name="Pangilinan J."/>
            <person name="LaButti K."/>
            <person name="Riley R."/>
            <person name="Lipzen A."/>
            <person name="Clum A."/>
            <person name="Drula E."/>
            <person name="Henrissat B."/>
            <person name="Kohler A."/>
            <person name="Grigoriev I.V."/>
            <person name="Martin F.M."/>
            <person name="Hacquard S."/>
        </authorList>
    </citation>
    <scope>NUCLEOTIDE SEQUENCE</scope>
    <source>
        <strain evidence="2">MPI-CAGE-AT-0147</strain>
    </source>
</reference>
<proteinExistence type="predicted"/>
<organism evidence="2 3">
    <name type="scientific">Dactylonectria macrodidyma</name>
    <dbReference type="NCBI Taxonomy" id="307937"/>
    <lineage>
        <taxon>Eukaryota</taxon>
        <taxon>Fungi</taxon>
        <taxon>Dikarya</taxon>
        <taxon>Ascomycota</taxon>
        <taxon>Pezizomycotina</taxon>
        <taxon>Sordariomycetes</taxon>
        <taxon>Hypocreomycetidae</taxon>
        <taxon>Hypocreales</taxon>
        <taxon>Nectriaceae</taxon>
        <taxon>Dactylonectria</taxon>
    </lineage>
</organism>
<gene>
    <name evidence="2" type="ORF">EDB81DRAFT_587641</name>
</gene>
<evidence type="ECO:0000256" key="1">
    <source>
        <dbReference type="SAM" id="SignalP"/>
    </source>
</evidence>
<dbReference type="Gene3D" id="3.40.50.1580">
    <property type="entry name" value="Nucleoside phosphorylase domain"/>
    <property type="match status" value="1"/>
</dbReference>
<dbReference type="GO" id="GO:0009116">
    <property type="term" value="P:nucleoside metabolic process"/>
    <property type="evidence" value="ECO:0007669"/>
    <property type="project" value="InterPro"/>
</dbReference>
<feature type="non-terminal residue" evidence="2">
    <location>
        <position position="121"/>
    </location>
</feature>
<evidence type="ECO:0000313" key="3">
    <source>
        <dbReference type="Proteomes" id="UP000738349"/>
    </source>
</evidence>
<evidence type="ECO:0000313" key="2">
    <source>
        <dbReference type="EMBL" id="KAH7176203.1"/>
    </source>
</evidence>
<sequence>FTIGWITALPIVHGAATALLDGRHGTPEGFKQHQSNTNSYRWGRIGKHNIIIASLPAGVYGTTSAATTASNLLSSLPQIRIGLLVGIGGGVARPDQDRDIRLGDVVVGQPDGTAGGVIQYD</sequence>
<protein>
    <submittedName>
        <fullName evidence="2">Kinesin</fullName>
    </submittedName>
</protein>
<dbReference type="InterPro" id="IPR035994">
    <property type="entry name" value="Nucleoside_phosphorylase_sf"/>
</dbReference>
<comment type="caution">
    <text evidence="2">The sequence shown here is derived from an EMBL/GenBank/DDBJ whole genome shotgun (WGS) entry which is preliminary data.</text>
</comment>
<feature type="non-terminal residue" evidence="2">
    <location>
        <position position="1"/>
    </location>
</feature>
<accession>A0A9P9JRE6</accession>
<dbReference type="PANTHER" id="PTHR46082:SF11">
    <property type="entry name" value="AAA+ ATPASE DOMAIN-CONTAINING PROTEIN-RELATED"/>
    <property type="match status" value="1"/>
</dbReference>
<dbReference type="InterPro" id="IPR053137">
    <property type="entry name" value="NLR-like"/>
</dbReference>
<dbReference type="EMBL" id="JAGMUV010000001">
    <property type="protein sequence ID" value="KAH7176203.1"/>
    <property type="molecule type" value="Genomic_DNA"/>
</dbReference>
<name>A0A9P9JRE6_9HYPO</name>
<dbReference type="Proteomes" id="UP000738349">
    <property type="component" value="Unassembled WGS sequence"/>
</dbReference>